<dbReference type="PANTHER" id="PTHR12822">
    <property type="entry name" value="PROTEIN YIPF"/>
    <property type="match status" value="1"/>
</dbReference>
<organism evidence="2 3">
    <name type="scientific">Thelohanellus kitauei</name>
    <name type="common">Myxosporean</name>
    <dbReference type="NCBI Taxonomy" id="669202"/>
    <lineage>
        <taxon>Eukaryota</taxon>
        <taxon>Metazoa</taxon>
        <taxon>Cnidaria</taxon>
        <taxon>Myxozoa</taxon>
        <taxon>Myxosporea</taxon>
        <taxon>Bivalvulida</taxon>
        <taxon>Platysporina</taxon>
        <taxon>Myxobolidae</taxon>
        <taxon>Thelohanellus</taxon>
    </lineage>
</organism>
<accession>A0A0C2IG00</accession>
<dbReference type="GO" id="GO:0016192">
    <property type="term" value="P:vesicle-mediated transport"/>
    <property type="evidence" value="ECO:0007669"/>
    <property type="project" value="InterPro"/>
</dbReference>
<feature type="transmembrane region" description="Helical" evidence="1">
    <location>
        <begin position="185"/>
        <end position="203"/>
    </location>
</feature>
<proteinExistence type="predicted"/>
<evidence type="ECO:0000256" key="1">
    <source>
        <dbReference type="SAM" id="Phobius"/>
    </source>
</evidence>
<evidence type="ECO:0000313" key="3">
    <source>
        <dbReference type="Proteomes" id="UP000031668"/>
    </source>
</evidence>
<comment type="caution">
    <text evidence="2">The sequence shown here is derived from an EMBL/GenBank/DDBJ whole genome shotgun (WGS) entry which is preliminary data.</text>
</comment>
<feature type="transmembrane region" description="Helical" evidence="1">
    <location>
        <begin position="215"/>
        <end position="236"/>
    </location>
</feature>
<dbReference type="PANTHER" id="PTHR12822:SF2">
    <property type="entry name" value="PROTEIN YIPF"/>
    <property type="match status" value="1"/>
</dbReference>
<dbReference type="AlphaFoldDB" id="A0A0C2IG00"/>
<dbReference type="Proteomes" id="UP000031668">
    <property type="component" value="Unassembled WGS sequence"/>
</dbReference>
<evidence type="ECO:0000313" key="2">
    <source>
        <dbReference type="EMBL" id="KII64234.1"/>
    </source>
</evidence>
<feature type="transmembrane region" description="Helical" evidence="1">
    <location>
        <begin position="158"/>
        <end position="178"/>
    </location>
</feature>
<feature type="transmembrane region" description="Helical" evidence="1">
    <location>
        <begin position="124"/>
        <end position="146"/>
    </location>
</feature>
<dbReference type="InterPro" id="IPR039765">
    <property type="entry name" value="Yip5/YIPF1/YIPF2"/>
</dbReference>
<name>A0A0C2IG00_THEKT</name>
<keyword evidence="3" id="KW-1185">Reference proteome</keyword>
<gene>
    <name evidence="2" type="ORF">RF11_02591</name>
</gene>
<sequence length="237" mass="26496">MGSLENQDSVPTSSEGYEIPGSKPSLSFYEQLVRSYDVEYTTVLQQLKKACDITQIPAYIRNFVVQPESPMDLYGPIWFTATLSFFTAACSMMIAATGHKASNTTDKAAHVIHEPIVYLTQISLIYYSYILLGSFLIFVLFSIFLKNSLTVSLKYTQILGYCGYSLTYMLPTVVLLLIPSRGLTWLILLVAVALSGTLHGIRLKNSIGLNNVNPPLFWLVVIVLHCFSPFLIKILYL</sequence>
<dbReference type="GO" id="GO:0005794">
    <property type="term" value="C:Golgi apparatus"/>
    <property type="evidence" value="ECO:0007669"/>
    <property type="project" value="InterPro"/>
</dbReference>
<reference evidence="2 3" key="1">
    <citation type="journal article" date="2014" name="Genome Biol. Evol.">
        <title>The genome of the myxosporean Thelohanellus kitauei shows adaptations to nutrient acquisition within its fish host.</title>
        <authorList>
            <person name="Yang Y."/>
            <person name="Xiong J."/>
            <person name="Zhou Z."/>
            <person name="Huo F."/>
            <person name="Miao W."/>
            <person name="Ran C."/>
            <person name="Liu Y."/>
            <person name="Zhang J."/>
            <person name="Feng J."/>
            <person name="Wang M."/>
            <person name="Wang M."/>
            <person name="Wang L."/>
            <person name="Yao B."/>
        </authorList>
    </citation>
    <scope>NUCLEOTIDE SEQUENCE [LARGE SCALE GENOMIC DNA]</scope>
    <source>
        <strain evidence="2">Wuqing</strain>
    </source>
</reference>
<dbReference type="GO" id="GO:0031267">
    <property type="term" value="F:small GTPase binding"/>
    <property type="evidence" value="ECO:0007669"/>
    <property type="project" value="InterPro"/>
</dbReference>
<keyword evidence="1" id="KW-0812">Transmembrane</keyword>
<protein>
    <submittedName>
        <fullName evidence="2">Protein YIPF1</fullName>
    </submittedName>
</protein>
<dbReference type="OrthoDB" id="10256463at2759"/>
<keyword evidence="1" id="KW-1133">Transmembrane helix</keyword>
<keyword evidence="1" id="KW-0472">Membrane</keyword>
<dbReference type="EMBL" id="JWZT01004360">
    <property type="protein sequence ID" value="KII64234.1"/>
    <property type="molecule type" value="Genomic_DNA"/>
</dbReference>
<feature type="transmembrane region" description="Helical" evidence="1">
    <location>
        <begin position="77"/>
        <end position="97"/>
    </location>
</feature>